<dbReference type="EMBL" id="JACAZI010000002">
    <property type="protein sequence ID" value="KAF7369094.1"/>
    <property type="molecule type" value="Genomic_DNA"/>
</dbReference>
<keyword evidence="4" id="KW-1185">Reference proteome</keyword>
<dbReference type="InterPro" id="IPR012341">
    <property type="entry name" value="6hp_glycosidase-like_sf"/>
</dbReference>
<protein>
    <submittedName>
        <fullName evidence="3">Unsaturated rhamnogalacturonyl hydrolase YteR</fullName>
    </submittedName>
</protein>
<dbReference type="Gene3D" id="1.50.10.10">
    <property type="match status" value="1"/>
</dbReference>
<proteinExistence type="predicted"/>
<gene>
    <name evidence="3" type="ORF">MVEN_00236500</name>
</gene>
<feature type="signal peptide" evidence="2">
    <location>
        <begin position="1"/>
        <end position="23"/>
    </location>
</feature>
<dbReference type="Pfam" id="PF07470">
    <property type="entry name" value="Glyco_hydro_88"/>
    <property type="match status" value="1"/>
</dbReference>
<evidence type="ECO:0000313" key="3">
    <source>
        <dbReference type="EMBL" id="KAF7369094.1"/>
    </source>
</evidence>
<dbReference type="GO" id="GO:0005975">
    <property type="term" value="P:carbohydrate metabolic process"/>
    <property type="evidence" value="ECO:0007669"/>
    <property type="project" value="InterPro"/>
</dbReference>
<reference evidence="3" key="1">
    <citation type="submission" date="2020-05" db="EMBL/GenBank/DDBJ databases">
        <title>Mycena genomes resolve the evolution of fungal bioluminescence.</title>
        <authorList>
            <person name="Tsai I.J."/>
        </authorList>
    </citation>
    <scope>NUCLEOTIDE SEQUENCE</scope>
    <source>
        <strain evidence="3">CCC161011</strain>
    </source>
</reference>
<dbReference type="InterPro" id="IPR008928">
    <property type="entry name" value="6-hairpin_glycosidase_sf"/>
</dbReference>
<comment type="caution">
    <text evidence="3">The sequence shown here is derived from an EMBL/GenBank/DDBJ whole genome shotgun (WGS) entry which is preliminary data.</text>
</comment>
<dbReference type="InterPro" id="IPR010905">
    <property type="entry name" value="Glyco_hydro_88"/>
</dbReference>
<dbReference type="OrthoDB" id="540611at2759"/>
<accession>A0A8H6Z254</accession>
<organism evidence="3 4">
    <name type="scientific">Mycena venus</name>
    <dbReference type="NCBI Taxonomy" id="2733690"/>
    <lineage>
        <taxon>Eukaryota</taxon>
        <taxon>Fungi</taxon>
        <taxon>Dikarya</taxon>
        <taxon>Basidiomycota</taxon>
        <taxon>Agaricomycotina</taxon>
        <taxon>Agaricomycetes</taxon>
        <taxon>Agaricomycetidae</taxon>
        <taxon>Agaricales</taxon>
        <taxon>Marasmiineae</taxon>
        <taxon>Mycenaceae</taxon>
        <taxon>Mycena</taxon>
    </lineage>
</organism>
<feature type="chain" id="PRO_5034076899" evidence="2">
    <location>
        <begin position="24"/>
        <end position="423"/>
    </location>
</feature>
<keyword evidence="2" id="KW-0732">Signal</keyword>
<sequence>MFLRVATVAPLLSLLGLVVFSEARPQSYAVWAADSGIARGQGNGLLPSGLPTVSYEHGEFQASFWGLRLLYELTGNKTYFDYIQAGVDNIVFPNGTIHGDYNFTAFSQDPVRTGPTFIYLFQQTGESKYKTAADTFRSQLNGQPRTAQGQFWHKLMYFNQGWLDGIYMGEVFYTAYTNAFDANNDTAWADITSQFKLMFDNTLQNATAPNNTGLMYRLSLVSLFIDLCSSQLPARYIDGYDFSHTAIWASPDRGHSPEVWIRAQGWYLMALVDVLEMAPANSGALKTTLLHNLNVLAPKIRDAADPTSGVWWLVITQARRALNYFESSGAAMYIYALLKAVRLGYVEDADGSIVAAMKKAYNYAVENWVVSNSDGTMSWKNTVHVGSLDTTGDFNYYVSQAVDLDDLKGLAAFLLASLEFEKL</sequence>
<evidence type="ECO:0000313" key="4">
    <source>
        <dbReference type="Proteomes" id="UP000620124"/>
    </source>
</evidence>
<name>A0A8H6Z254_9AGAR</name>
<dbReference type="SUPFAM" id="SSF48208">
    <property type="entry name" value="Six-hairpin glycosidases"/>
    <property type="match status" value="1"/>
</dbReference>
<evidence type="ECO:0000256" key="2">
    <source>
        <dbReference type="SAM" id="SignalP"/>
    </source>
</evidence>
<dbReference type="Proteomes" id="UP000620124">
    <property type="component" value="Unassembled WGS sequence"/>
</dbReference>
<dbReference type="GO" id="GO:0016787">
    <property type="term" value="F:hydrolase activity"/>
    <property type="evidence" value="ECO:0007669"/>
    <property type="project" value="UniProtKB-KW"/>
</dbReference>
<dbReference type="InterPro" id="IPR052043">
    <property type="entry name" value="PolySaccharide_Degr_Enz"/>
</dbReference>
<evidence type="ECO:0000256" key="1">
    <source>
        <dbReference type="ARBA" id="ARBA00022801"/>
    </source>
</evidence>
<dbReference type="PANTHER" id="PTHR33886">
    <property type="entry name" value="UNSATURATED RHAMNOGALACTURONAN HYDROLASE (EUROFUNG)"/>
    <property type="match status" value="1"/>
</dbReference>
<dbReference type="AlphaFoldDB" id="A0A8H6Z254"/>
<dbReference type="PANTHER" id="PTHR33886:SF8">
    <property type="entry name" value="UNSATURATED RHAMNOGALACTURONAN HYDROLASE (EUROFUNG)"/>
    <property type="match status" value="1"/>
</dbReference>
<keyword evidence="1 3" id="KW-0378">Hydrolase</keyword>